<evidence type="ECO:0000256" key="1">
    <source>
        <dbReference type="ARBA" id="ARBA00010116"/>
    </source>
</evidence>
<dbReference type="PRINTS" id="PR01369">
    <property type="entry name" value="INTIMIN"/>
</dbReference>
<dbReference type="Proteomes" id="UP000029462">
    <property type="component" value="Unassembled WGS sequence"/>
</dbReference>
<dbReference type="SUPFAM" id="SSF49373">
    <property type="entry name" value="Invasin/intimin cell-adhesion fragments"/>
    <property type="match status" value="8"/>
</dbReference>
<dbReference type="InterPro" id="IPR003344">
    <property type="entry name" value="Big_1_dom"/>
</dbReference>
<dbReference type="PROSITE" id="PS51127">
    <property type="entry name" value="BIG1"/>
    <property type="match status" value="5"/>
</dbReference>
<keyword evidence="5" id="KW-1185">Reference proteome</keyword>
<organism evidence="4 5">
    <name type="scientific">Pseudescherichia vulneris NBRC 102420</name>
    <dbReference type="NCBI Taxonomy" id="1115515"/>
    <lineage>
        <taxon>Bacteria</taxon>
        <taxon>Pseudomonadati</taxon>
        <taxon>Pseudomonadota</taxon>
        <taxon>Gammaproteobacteria</taxon>
        <taxon>Enterobacterales</taxon>
        <taxon>Enterobacteriaceae</taxon>
        <taxon>Pseudescherichia</taxon>
    </lineage>
</organism>
<dbReference type="InterPro" id="IPR038177">
    <property type="entry name" value="IAT_beta_sf"/>
</dbReference>
<feature type="compositionally biased region" description="Polar residues" evidence="2">
    <location>
        <begin position="356"/>
        <end position="373"/>
    </location>
</feature>
<comment type="caution">
    <text evidence="4">The sequence shown here is derived from an EMBL/GenBank/DDBJ whole genome shotgun (WGS) entry which is preliminary data.</text>
</comment>
<feature type="domain" description="Big-1" evidence="3">
    <location>
        <begin position="640"/>
        <end position="734"/>
    </location>
</feature>
<name>A0A090V2C4_PSEVU</name>
<protein>
    <recommendedName>
        <fullName evidence="3">Big-1 domain-containing protein</fullName>
    </recommendedName>
</protein>
<dbReference type="InterPro" id="IPR003535">
    <property type="entry name" value="Intimin/invasin_bac"/>
</dbReference>
<sequence length="1152" mass="118600">MSQFGTAKVKLNVDDNGNWDDSSLDFLLPLYENQQQLLFTQLGYRAPDGRNTGNFGLGVRVFNLEHWMFGGNVFFDDDFTGKNRRFGAGAEAWTDFLKLGFNTYAGTTDWHTSRDYADYDEKPADGFDVRVDGYLPAYPQLGGKLMYEKYYGDDVALFDKDTLQNDPSAVTVGLNYTPIPLVTAGVDYRRGQDSVDETEFSLNFRYALGQPWGAQISSDQVAVRRSLAGSRYDLVDRNNEIVLQYKKKQNNDALADMTLTSIQDNSPADGATNNTVMVHAVTSDGSAARNAAILWSVSGTGKLSATSGVTDGNGNATVAITDTTAEQVTVSATSGSITRSTPSSFNESVSSLNLKLTDNNSKADGSDADSGQVTVRDASGKVMSGVQVSWSVDHSATIVHSDTVTDGEGHATVDFTDTKAETVKLTASASGKTESTDSAFVAAATANTVSVTMTTDNAQADGVTANVARATVKDSTGKALSGVTVNWATTGSAKLSAGSSVTDANGNATVNLTDTVAESGLTVTATAGDASGTTTTTFVGIQQNIAVVMTTDNSPADGTTPNVARATVTDSSGKPLSNVTVNWATTGSAKLAAASSVTDGSGVATVNLTDTVAESGVTVTATTDNAKGSTTTTFKGIQQNIIVAMTTDSSPADGVTPNVAHATVTDSNGKALANVTVNWTTTGSAKLAAASSVTDGSGVATVNLTDTVAESGLTVTAMTENAKGSTTTTFVEIQKTIAVEMTTDNSLADGVTPNVASATVTDSSGKPLANVTVNWATTGNAKLAAASSVTDTNGIATVNLTDTVAESGLTVTAAAGSAKGSTTTTFKSALDTLTVTTTTDNSPADGMSTNVVNAMVKDANGKALSGVTVNWSVTGSAVLKAPTSVTDSSGNATMSLTDKVVESNLTVTAAVGDVKGTTLTTFSQLQQDVTVTMKVNNSAADGKTQNIAQVVVLKDNRPVSGAEVSWTKDSNNAKNASAPTAYTDSNGIATMIYTDTVAETFNVVATVGDETGKTQSTFVAPEFGPIAISLPEAPNLKVNMVIATDGTPVLVKHYNGMMAGDEIAVSSHVTEDKNGQTLPYSAPVHTVAADEVGQDISIMLPESALMNVEGPEDGSVDAHLHVDAVVTQGDQKKSASLTAGIDTCLPGDTVCK</sequence>
<gene>
    <name evidence="4" type="ORF">EV102420_14_00150</name>
</gene>
<dbReference type="AlphaFoldDB" id="A0A090V2C4"/>
<feature type="region of interest" description="Disordered" evidence="2">
    <location>
        <begin position="356"/>
        <end position="375"/>
    </location>
</feature>
<feature type="domain" description="Big-1" evidence="3">
    <location>
        <begin position="736"/>
        <end position="838"/>
    </location>
</feature>
<dbReference type="GO" id="GO:0007155">
    <property type="term" value="P:cell adhesion"/>
    <property type="evidence" value="ECO:0007669"/>
    <property type="project" value="InterPro"/>
</dbReference>
<dbReference type="InterPro" id="IPR013783">
    <property type="entry name" value="Ig-like_fold"/>
</dbReference>
<accession>A0A090V2C4</accession>
<comment type="similarity">
    <text evidence="1">Belongs to the intimin/invasin family.</text>
</comment>
<dbReference type="InterPro" id="IPR008964">
    <property type="entry name" value="Invasin/intimin_cell_adhesion"/>
</dbReference>
<evidence type="ECO:0000313" key="5">
    <source>
        <dbReference type="Proteomes" id="UP000029462"/>
    </source>
</evidence>
<dbReference type="Gene3D" id="2.40.160.160">
    <property type="entry name" value="Inverse autotransporter, beta-domain"/>
    <property type="match status" value="1"/>
</dbReference>
<dbReference type="Pfam" id="PF11924">
    <property type="entry name" value="IAT_beta"/>
    <property type="match status" value="1"/>
</dbReference>
<dbReference type="Pfam" id="PF02369">
    <property type="entry name" value="Big_1"/>
    <property type="match status" value="8"/>
</dbReference>
<dbReference type="EMBL" id="BBMZ01000014">
    <property type="protein sequence ID" value="GAL58956.1"/>
    <property type="molecule type" value="Genomic_DNA"/>
</dbReference>
<dbReference type="eggNOG" id="COG2373">
    <property type="taxonomic scope" value="Bacteria"/>
</dbReference>
<dbReference type="InterPro" id="IPR024519">
    <property type="entry name" value="IAT_beta"/>
</dbReference>
<evidence type="ECO:0000256" key="2">
    <source>
        <dbReference type="SAM" id="MobiDB-lite"/>
    </source>
</evidence>
<dbReference type="FunFam" id="2.40.160.160:FF:000001">
    <property type="entry name" value="Intimin-like inverse autotransporter SinH"/>
    <property type="match status" value="1"/>
</dbReference>
<feature type="domain" description="Big-1" evidence="3">
    <location>
        <begin position="544"/>
        <end position="637"/>
    </location>
</feature>
<feature type="domain" description="Big-1" evidence="3">
    <location>
        <begin position="448"/>
        <end position="539"/>
    </location>
</feature>
<reference evidence="4 5" key="1">
    <citation type="submission" date="2014-09" db="EMBL/GenBank/DDBJ databases">
        <title>Whole genome shotgun sequence of Escherichia vulneris NBRC 102420.</title>
        <authorList>
            <person name="Yoshida Y."/>
            <person name="Hosoyama A."/>
            <person name="Tsuchikane K."/>
            <person name="Ohji S."/>
            <person name="Ichikawa N."/>
            <person name="Kimura A."/>
            <person name="Yamazoe A."/>
            <person name="Ezaki T."/>
            <person name="Fujita N."/>
        </authorList>
    </citation>
    <scope>NUCLEOTIDE SEQUENCE [LARGE SCALE GENOMIC DNA]</scope>
    <source>
        <strain evidence="4 5">NBRC 102420</strain>
    </source>
</reference>
<dbReference type="GO" id="GO:0009279">
    <property type="term" value="C:cell outer membrane"/>
    <property type="evidence" value="ECO:0007669"/>
    <property type="project" value="TreeGrafter"/>
</dbReference>
<dbReference type="PANTHER" id="PTHR39576:SF2">
    <property type="entry name" value="ATTACHING AND EFFACING PROTEIN HOMOLOG-RELATED"/>
    <property type="match status" value="1"/>
</dbReference>
<dbReference type="Gene3D" id="2.60.40.10">
    <property type="entry name" value="Immunoglobulins"/>
    <property type="match status" value="8"/>
</dbReference>
<dbReference type="SMART" id="SM00634">
    <property type="entry name" value="BID_1"/>
    <property type="match status" value="8"/>
</dbReference>
<dbReference type="STRING" id="1115515.EV102420_14_00150"/>
<evidence type="ECO:0000313" key="4">
    <source>
        <dbReference type="EMBL" id="GAL58956.1"/>
    </source>
</evidence>
<dbReference type="InterPro" id="IPR051715">
    <property type="entry name" value="Intimin-Invasin_domain"/>
</dbReference>
<evidence type="ECO:0000259" key="3">
    <source>
        <dbReference type="PROSITE" id="PS51127"/>
    </source>
</evidence>
<proteinExistence type="inferred from homology"/>
<dbReference type="PANTHER" id="PTHR39576">
    <property type="entry name" value="ATTACHING AND EFFACING PROTEIN HOMOLOG-RELATED-RELATED"/>
    <property type="match status" value="1"/>
</dbReference>
<feature type="domain" description="Big-1" evidence="3">
    <location>
        <begin position="351"/>
        <end position="444"/>
    </location>
</feature>